<keyword evidence="2" id="KW-0645">Protease</keyword>
<dbReference type="EMBL" id="NFZW01000017">
    <property type="protein sequence ID" value="RFA34129.1"/>
    <property type="molecule type" value="Genomic_DNA"/>
</dbReference>
<dbReference type="GO" id="GO:0006508">
    <property type="term" value="P:proteolysis"/>
    <property type="evidence" value="ECO:0007669"/>
    <property type="project" value="UniProtKB-KW"/>
</dbReference>
<dbReference type="PANTHER" id="PTHR38037:SF1">
    <property type="entry name" value="ATP-DEPENDENT ZINC PROTEASE DOMAIN-CONTAINING PROTEIN-RELATED"/>
    <property type="match status" value="1"/>
</dbReference>
<dbReference type="AlphaFoldDB" id="A0A3E0WP01"/>
<dbReference type="InterPro" id="IPR021109">
    <property type="entry name" value="Peptidase_aspartic_dom_sf"/>
</dbReference>
<evidence type="ECO:0000313" key="2">
    <source>
        <dbReference type="EMBL" id="RFA34129.1"/>
    </source>
</evidence>
<sequence length="169" mass="18966">MGGTKTTVKRSAQPRLWVGWREWAALPELGIRAIKAKVDTGASTSALHAIHIQRFRADGRDQVRFEVHPLQRRTDVTLRCVADVIDERAVTSSNGQREKRIVIRTPLWLGGQQWPIELTLTNRGTMGFRMLLGRRAMHERILVDPTASHLADKPDAQALVISTSKASRT</sequence>
<name>A0A3E0WP01_9GAMM</name>
<organism evidence="2 3">
    <name type="scientific">Alkalilimnicola ehrlichii</name>
    <dbReference type="NCBI Taxonomy" id="351052"/>
    <lineage>
        <taxon>Bacteria</taxon>
        <taxon>Pseudomonadati</taxon>
        <taxon>Pseudomonadota</taxon>
        <taxon>Gammaproteobacteria</taxon>
        <taxon>Chromatiales</taxon>
        <taxon>Ectothiorhodospiraceae</taxon>
        <taxon>Alkalilimnicola</taxon>
    </lineage>
</organism>
<keyword evidence="2" id="KW-0378">Hydrolase</keyword>
<dbReference type="Pfam" id="PF05618">
    <property type="entry name" value="Zn_protease"/>
    <property type="match status" value="1"/>
</dbReference>
<gene>
    <name evidence="2" type="ORF">CAL65_15900</name>
</gene>
<protein>
    <submittedName>
        <fullName evidence="2">ATP-dependent zinc protease</fullName>
    </submittedName>
</protein>
<keyword evidence="3" id="KW-1185">Reference proteome</keyword>
<comment type="caution">
    <text evidence="2">The sequence shown here is derived from an EMBL/GenBank/DDBJ whole genome shotgun (WGS) entry which is preliminary data.</text>
</comment>
<dbReference type="SUPFAM" id="SSF50630">
    <property type="entry name" value="Acid proteases"/>
    <property type="match status" value="1"/>
</dbReference>
<feature type="domain" description="Retropepsin-like aspartic endopeptidase" evidence="1">
    <location>
        <begin position="18"/>
        <end position="153"/>
    </location>
</feature>
<evidence type="ECO:0000259" key="1">
    <source>
        <dbReference type="Pfam" id="PF05618"/>
    </source>
</evidence>
<accession>A0A3E0WP01</accession>
<dbReference type="RefSeq" id="WP_116303188.1">
    <property type="nucleotide sequence ID" value="NZ_NFZV01000018.1"/>
</dbReference>
<dbReference type="InterPro" id="IPR008503">
    <property type="entry name" value="Asp_endopeptidase"/>
</dbReference>
<dbReference type="GO" id="GO:0008233">
    <property type="term" value="F:peptidase activity"/>
    <property type="evidence" value="ECO:0007669"/>
    <property type="project" value="UniProtKB-KW"/>
</dbReference>
<evidence type="ECO:0000313" key="3">
    <source>
        <dbReference type="Proteomes" id="UP000256763"/>
    </source>
</evidence>
<dbReference type="PANTHER" id="PTHR38037">
    <property type="entry name" value="ZN_PROTEASE DOMAIN-CONTAINING PROTEIN"/>
    <property type="match status" value="1"/>
</dbReference>
<reference evidence="3" key="1">
    <citation type="submission" date="2017-05" db="EMBL/GenBank/DDBJ databases">
        <authorList>
            <person name="Sharma S."/>
            <person name="Sidhu C."/>
            <person name="Pinnaka A.K."/>
        </authorList>
    </citation>
    <scope>NUCLEOTIDE SEQUENCE [LARGE SCALE GENOMIC DNA]</scope>
    <source>
        <strain evidence="3">AK93</strain>
    </source>
</reference>
<dbReference type="Proteomes" id="UP000256763">
    <property type="component" value="Unassembled WGS sequence"/>
</dbReference>
<proteinExistence type="predicted"/>
<dbReference type="OrthoDB" id="9782977at2"/>
<dbReference type="Gene3D" id="2.40.70.10">
    <property type="entry name" value="Acid Proteases"/>
    <property type="match status" value="1"/>
</dbReference>